<dbReference type="InterPro" id="IPR002657">
    <property type="entry name" value="BilAc:Na_symport/Acr3"/>
</dbReference>
<proteinExistence type="predicted"/>
<dbReference type="Pfam" id="PF01758">
    <property type="entry name" value="SBF"/>
    <property type="match status" value="1"/>
</dbReference>
<dbReference type="RefSeq" id="WP_184012845.1">
    <property type="nucleotide sequence ID" value="NZ_JACIJS010000010.1"/>
</dbReference>
<evidence type="ECO:0000256" key="2">
    <source>
        <dbReference type="ARBA" id="ARBA00022692"/>
    </source>
</evidence>
<feature type="transmembrane region" description="Helical" evidence="5">
    <location>
        <begin position="226"/>
        <end position="244"/>
    </location>
</feature>
<dbReference type="InterPro" id="IPR038770">
    <property type="entry name" value="Na+/solute_symporter_sf"/>
</dbReference>
<comment type="caution">
    <text evidence="6">The sequence shown here is derived from an EMBL/GenBank/DDBJ whole genome shotgun (WGS) entry which is preliminary data.</text>
</comment>
<feature type="transmembrane region" description="Helical" evidence="5">
    <location>
        <begin position="133"/>
        <end position="154"/>
    </location>
</feature>
<feature type="transmembrane region" description="Helical" evidence="5">
    <location>
        <begin position="166"/>
        <end position="184"/>
    </location>
</feature>
<comment type="subcellular location">
    <subcellularLocation>
        <location evidence="1">Membrane</location>
        <topology evidence="1">Multi-pass membrane protein</topology>
    </subcellularLocation>
</comment>
<dbReference type="EMBL" id="JACIJS010000010">
    <property type="protein sequence ID" value="MBB5516886.1"/>
    <property type="molecule type" value="Genomic_DNA"/>
</dbReference>
<feature type="transmembrane region" description="Helical" evidence="5">
    <location>
        <begin position="71"/>
        <end position="94"/>
    </location>
</feature>
<feature type="transmembrane region" description="Helical" evidence="5">
    <location>
        <begin position="32"/>
        <end position="50"/>
    </location>
</feature>
<evidence type="ECO:0000256" key="3">
    <source>
        <dbReference type="ARBA" id="ARBA00022989"/>
    </source>
</evidence>
<organism evidence="6 7">
    <name type="scientific">Rubricella aquisinus</name>
    <dbReference type="NCBI Taxonomy" id="2028108"/>
    <lineage>
        <taxon>Bacteria</taxon>
        <taxon>Pseudomonadati</taxon>
        <taxon>Pseudomonadota</taxon>
        <taxon>Alphaproteobacteria</taxon>
        <taxon>Rhodobacterales</taxon>
        <taxon>Paracoccaceae</taxon>
        <taxon>Rubricella</taxon>
    </lineage>
</organism>
<evidence type="ECO:0000313" key="7">
    <source>
        <dbReference type="Proteomes" id="UP000553766"/>
    </source>
</evidence>
<keyword evidence="2 5" id="KW-0812">Transmembrane</keyword>
<gene>
    <name evidence="6" type="ORF">FHS89_002930</name>
</gene>
<feature type="transmembrane region" description="Helical" evidence="5">
    <location>
        <begin position="196"/>
        <end position="214"/>
    </location>
</feature>
<dbReference type="AlphaFoldDB" id="A0A840X514"/>
<sequence length="308" mass="32488">MIRILEWVGARARWVLAVGVLLAFLLPDASRVLRPVLPALVAGILALAMMRIDMMATARQALRPRQMAGSLVLLALLMPGMMGLMLGLHALLGLPTGDRAFLIAFCVAPPIASSGALALILRFDAARAVQITVIATLLTPVIGPVTVAMLAPGALDIPALDMAQRLAAIILGAVGLALILRRVIGTERIQRRAKALDGIAALALLTFVIPLFDGVTDTIRTDPAEAARVMLLVTCVNLGTLFAVRPLAGRITAPETAGTLGLIWGNRNVALYFAALPYDPAFSLAVALYQIPMLATPLILSALPLARR</sequence>
<feature type="transmembrane region" description="Helical" evidence="5">
    <location>
        <begin position="100"/>
        <end position="121"/>
    </location>
</feature>
<evidence type="ECO:0000256" key="1">
    <source>
        <dbReference type="ARBA" id="ARBA00004141"/>
    </source>
</evidence>
<reference evidence="6 7" key="1">
    <citation type="submission" date="2020-08" db="EMBL/GenBank/DDBJ databases">
        <title>Genomic Encyclopedia of Type Strains, Phase IV (KMG-IV): sequencing the most valuable type-strain genomes for metagenomic binning, comparative biology and taxonomic classification.</title>
        <authorList>
            <person name="Goeker M."/>
        </authorList>
    </citation>
    <scope>NUCLEOTIDE SEQUENCE [LARGE SCALE GENOMIC DNA]</scope>
    <source>
        <strain evidence="6 7">DSM 103377</strain>
    </source>
</reference>
<dbReference type="Proteomes" id="UP000553766">
    <property type="component" value="Unassembled WGS sequence"/>
</dbReference>
<accession>A0A840X514</accession>
<name>A0A840X514_9RHOB</name>
<dbReference type="Gene3D" id="1.20.1530.20">
    <property type="match status" value="1"/>
</dbReference>
<feature type="transmembrane region" description="Helical" evidence="5">
    <location>
        <begin position="7"/>
        <end position="26"/>
    </location>
</feature>
<keyword evidence="4 5" id="KW-0472">Membrane</keyword>
<evidence type="ECO:0000256" key="5">
    <source>
        <dbReference type="SAM" id="Phobius"/>
    </source>
</evidence>
<keyword evidence="7" id="KW-1185">Reference proteome</keyword>
<evidence type="ECO:0000313" key="6">
    <source>
        <dbReference type="EMBL" id="MBB5516886.1"/>
    </source>
</evidence>
<protein>
    <submittedName>
        <fullName evidence="6">Putative Na+-dependent transporter</fullName>
    </submittedName>
</protein>
<evidence type="ECO:0000256" key="4">
    <source>
        <dbReference type="ARBA" id="ARBA00023136"/>
    </source>
</evidence>
<keyword evidence="3 5" id="KW-1133">Transmembrane helix</keyword>
<dbReference type="GO" id="GO:0016020">
    <property type="term" value="C:membrane"/>
    <property type="evidence" value="ECO:0007669"/>
    <property type="project" value="UniProtKB-SubCell"/>
</dbReference>